<dbReference type="EMBL" id="LSYV01000363">
    <property type="protein sequence ID" value="KXZ41608.1"/>
    <property type="molecule type" value="Genomic_DNA"/>
</dbReference>
<accession>A0A150FVK3</accession>
<gene>
    <name evidence="2" type="ORF">GPECTOR_365g144</name>
</gene>
<feature type="region of interest" description="Disordered" evidence="1">
    <location>
        <begin position="33"/>
        <end position="57"/>
    </location>
</feature>
<name>A0A150FVK3_GONPE</name>
<comment type="caution">
    <text evidence="2">The sequence shown here is derived from an EMBL/GenBank/DDBJ whole genome shotgun (WGS) entry which is preliminary data.</text>
</comment>
<evidence type="ECO:0000313" key="3">
    <source>
        <dbReference type="Proteomes" id="UP000075714"/>
    </source>
</evidence>
<proteinExistence type="predicted"/>
<organism evidence="2 3">
    <name type="scientific">Gonium pectorale</name>
    <name type="common">Green alga</name>
    <dbReference type="NCBI Taxonomy" id="33097"/>
    <lineage>
        <taxon>Eukaryota</taxon>
        <taxon>Viridiplantae</taxon>
        <taxon>Chlorophyta</taxon>
        <taxon>core chlorophytes</taxon>
        <taxon>Chlorophyceae</taxon>
        <taxon>CS clade</taxon>
        <taxon>Chlamydomonadales</taxon>
        <taxon>Volvocaceae</taxon>
        <taxon>Gonium</taxon>
    </lineage>
</organism>
<dbReference type="OrthoDB" id="537030at2759"/>
<dbReference type="AlphaFoldDB" id="A0A150FVK3"/>
<keyword evidence="3" id="KW-1185">Reference proteome</keyword>
<protein>
    <submittedName>
        <fullName evidence="2">Uncharacterized protein</fullName>
    </submittedName>
</protein>
<reference evidence="3" key="1">
    <citation type="journal article" date="2016" name="Nat. Commun.">
        <title>The Gonium pectorale genome demonstrates co-option of cell cycle regulation during the evolution of multicellularity.</title>
        <authorList>
            <person name="Hanschen E.R."/>
            <person name="Marriage T.N."/>
            <person name="Ferris P.J."/>
            <person name="Hamaji T."/>
            <person name="Toyoda A."/>
            <person name="Fujiyama A."/>
            <person name="Neme R."/>
            <person name="Noguchi H."/>
            <person name="Minakuchi Y."/>
            <person name="Suzuki M."/>
            <person name="Kawai-Toyooka H."/>
            <person name="Smith D.R."/>
            <person name="Sparks H."/>
            <person name="Anderson J."/>
            <person name="Bakaric R."/>
            <person name="Luria V."/>
            <person name="Karger A."/>
            <person name="Kirschner M.W."/>
            <person name="Durand P.M."/>
            <person name="Michod R.E."/>
            <person name="Nozaki H."/>
            <person name="Olson B.J."/>
        </authorList>
    </citation>
    <scope>NUCLEOTIDE SEQUENCE [LARGE SCALE GENOMIC DNA]</scope>
    <source>
        <strain evidence="3">NIES-2863</strain>
    </source>
</reference>
<evidence type="ECO:0000256" key="1">
    <source>
        <dbReference type="SAM" id="MobiDB-lite"/>
    </source>
</evidence>
<sequence length="790" mass="86908">MASSTGLSSLDGEIKDLNTQIYKVESQIAEVEKELSKPGISEEKKKQLRKKEEQLRKKKEQLREEKLLLLKEKLKGAAAGPGPGSAAAADSAAGLEVGSVGPPACKLRLQPDSENKDLFFFEPMDTISAAAAASPDVSSMFFLDPEGRQTRELQDWLGLAMVSHRHGKPILPLFINGQVKNGKSYMLNEVLPAVANTYYCSGGSDWQNAGAALPEPNFLRVNCLGCERLSGIGGFLEAFLLELKLSAAKQQLSAAASTPVPSNCTTRAMAYAIRNFMERLPQDRLNFLLIDEAQSFYLMPRPVSGDCPPRGSPLDVDAVLEIRRILKVLLLDSPHWVAWAVTGSSMATLWANVAATPTNGFALIMHHRRLNLSPTVPIDVLQVAWEQLKAQAATWNPALPDDLVWQSPPQIATLAYMCQEWSSNRTASTAAELVEQTITGTLIHEMLMDLRMALRELGRPAAQLRLLHELLDPMAGVEAAKLPPAFKALLASFATKREGRLYLDYPFLAQVLEAVTTESGELVDSITEVQFISSKMVRELGVLGESCKDSKHFDNYKDLQGLLKDMASALALTPDELLEADWFIQVLNHPRNSIGAKANFERCHRKQAQEDVKVGLRRFHGLLRNILSHGSIDEQQKALQAYPSKLAEFHSSGRISQVLNHPRNSIGAKANFERCHRKQAQEDVKVGLRRFHGLLRNILSHGSIDEQQKALQAYPSKLAEFHSSGRISQVLTNTYNSPMPGRSEAQGVSAAATSRAQSRPHAGPGRPIPLRVGKLLGRAAVVQPRYMGRM</sequence>
<evidence type="ECO:0000313" key="2">
    <source>
        <dbReference type="EMBL" id="KXZ41608.1"/>
    </source>
</evidence>
<feature type="region of interest" description="Disordered" evidence="1">
    <location>
        <begin position="734"/>
        <end position="770"/>
    </location>
</feature>
<dbReference type="Proteomes" id="UP000075714">
    <property type="component" value="Unassembled WGS sequence"/>
</dbReference>